<dbReference type="InterPro" id="IPR045864">
    <property type="entry name" value="aa-tRNA-synth_II/BPL/LPL"/>
</dbReference>
<evidence type="ECO:0000256" key="6">
    <source>
        <dbReference type="ARBA" id="ARBA00022917"/>
    </source>
</evidence>
<dbReference type="PIRSF" id="PIRSF001549">
    <property type="entry name" value="His-tRNA_synth"/>
    <property type="match status" value="1"/>
</dbReference>
<dbReference type="InterPro" id="IPR036621">
    <property type="entry name" value="Anticodon-bd_dom_sf"/>
</dbReference>
<proteinExistence type="inferred from homology"/>
<dbReference type="Pfam" id="PF03129">
    <property type="entry name" value="HGTP_anticodon"/>
    <property type="match status" value="1"/>
</dbReference>
<dbReference type="HAMAP" id="MF_00127">
    <property type="entry name" value="His_tRNA_synth"/>
    <property type="match status" value="1"/>
</dbReference>
<dbReference type="AlphaFoldDB" id="A0A6B1F3I5"/>
<evidence type="ECO:0000256" key="9">
    <source>
        <dbReference type="HAMAP-Rule" id="MF_00127"/>
    </source>
</evidence>
<keyword evidence="2 9" id="KW-0963">Cytoplasm</keyword>
<dbReference type="Pfam" id="PF13393">
    <property type="entry name" value="tRNA-synt_His"/>
    <property type="match status" value="1"/>
</dbReference>
<evidence type="ECO:0000256" key="7">
    <source>
        <dbReference type="ARBA" id="ARBA00023146"/>
    </source>
</evidence>
<dbReference type="GO" id="GO:0005737">
    <property type="term" value="C:cytoplasm"/>
    <property type="evidence" value="ECO:0007669"/>
    <property type="project" value="UniProtKB-SubCell"/>
</dbReference>
<feature type="binding site" evidence="10">
    <location>
        <position position="130"/>
    </location>
    <ligand>
        <name>L-histidine</name>
        <dbReference type="ChEBI" id="CHEBI:57595"/>
    </ligand>
</feature>
<dbReference type="EMBL" id="VYDO01000090">
    <property type="protein sequence ID" value="MYG37890.1"/>
    <property type="molecule type" value="Genomic_DNA"/>
</dbReference>
<reference evidence="12" key="1">
    <citation type="submission" date="2019-09" db="EMBL/GenBank/DDBJ databases">
        <title>Characterisation of the sponge microbiome using genome-centric metagenomics.</title>
        <authorList>
            <person name="Engelberts J.P."/>
            <person name="Robbins S.J."/>
            <person name="De Goeij J.M."/>
            <person name="Aranda M."/>
            <person name="Bell S.C."/>
            <person name="Webster N.S."/>
        </authorList>
    </citation>
    <scope>NUCLEOTIDE SEQUENCE</scope>
    <source>
        <strain evidence="12">SB0676_bin_10</strain>
    </source>
</reference>
<comment type="catalytic activity">
    <reaction evidence="8 9">
        <text>tRNA(His) + L-histidine + ATP = L-histidyl-tRNA(His) + AMP + diphosphate + H(+)</text>
        <dbReference type="Rhea" id="RHEA:17313"/>
        <dbReference type="Rhea" id="RHEA-COMP:9665"/>
        <dbReference type="Rhea" id="RHEA-COMP:9689"/>
        <dbReference type="ChEBI" id="CHEBI:15378"/>
        <dbReference type="ChEBI" id="CHEBI:30616"/>
        <dbReference type="ChEBI" id="CHEBI:33019"/>
        <dbReference type="ChEBI" id="CHEBI:57595"/>
        <dbReference type="ChEBI" id="CHEBI:78442"/>
        <dbReference type="ChEBI" id="CHEBI:78527"/>
        <dbReference type="ChEBI" id="CHEBI:456215"/>
        <dbReference type="EC" id="6.1.1.21"/>
    </reaction>
</comment>
<organism evidence="12">
    <name type="scientific">Synechococcus sp. SB0676_bin_10</name>
    <dbReference type="NCBI Taxonomy" id="2604869"/>
    <lineage>
        <taxon>Bacteria</taxon>
        <taxon>Bacillati</taxon>
        <taxon>Cyanobacteriota</taxon>
        <taxon>Cyanophyceae</taxon>
        <taxon>Synechococcales</taxon>
        <taxon>Synechococcaceae</taxon>
        <taxon>Synechococcus</taxon>
    </lineage>
</organism>
<dbReference type="GO" id="GO:0005524">
    <property type="term" value="F:ATP binding"/>
    <property type="evidence" value="ECO:0007669"/>
    <property type="project" value="UniProtKB-UniRule"/>
</dbReference>
<dbReference type="SUPFAM" id="SSF55681">
    <property type="entry name" value="Class II aaRS and biotin synthetases"/>
    <property type="match status" value="1"/>
</dbReference>
<dbReference type="CDD" id="cd00773">
    <property type="entry name" value="HisRS-like_core"/>
    <property type="match status" value="1"/>
</dbReference>
<feature type="binding site" evidence="10">
    <location>
        <begin position="261"/>
        <end position="262"/>
    </location>
    <ligand>
        <name>L-histidine</name>
        <dbReference type="ChEBI" id="CHEBI:57595"/>
    </ligand>
</feature>
<keyword evidence="3 9" id="KW-0436">Ligase</keyword>
<evidence type="ECO:0000256" key="5">
    <source>
        <dbReference type="ARBA" id="ARBA00022840"/>
    </source>
</evidence>
<comment type="similarity">
    <text evidence="1 9">Belongs to the class-II aminoacyl-tRNA synthetase family.</text>
</comment>
<dbReference type="InterPro" id="IPR004516">
    <property type="entry name" value="HisRS/HisZ"/>
</dbReference>
<evidence type="ECO:0000313" key="12">
    <source>
        <dbReference type="EMBL" id="MYG37890.1"/>
    </source>
</evidence>
<dbReference type="EC" id="6.1.1.21" evidence="9"/>
<protein>
    <recommendedName>
        <fullName evidence="9">Histidine--tRNA ligase</fullName>
        <ecNumber evidence="9">6.1.1.21</ecNumber>
    </recommendedName>
    <alternativeName>
        <fullName evidence="9">Histidyl-tRNA synthetase</fullName>
        <shortName evidence="9">HisRS</shortName>
    </alternativeName>
</protein>
<keyword evidence="4 9" id="KW-0547">Nucleotide-binding</keyword>
<accession>A0A6B1F3I5</accession>
<sequence>MERLQALRGMADLLPPQTMVWQQVEAQARHHFQRAGVGEIRTPLLEATVLFARGIGEATDVVGKEMYSFQDRGRRSCTMRPEGTASVVRAAIQHGLLSQGPQRLWYMGPMFRYERPQAGRQRQFHQIGLELLGVADERSDVDAIALAWDLLADLGVQGLQLQINTLGTPEDRRCYREQLVGWLERRAHQLDPDSQQRLATNPLRILDSKNKDTQHLLSAAPQLLETLGKGSRERFDRVCQLLQALAIPFVLQPRLVRGLDYYTHTAFEITCDQLGAQATVCGGGRYDGLAAMLGGPPTAGMGWAMGVERLVLLLGQQSKPSPPQVVVLNRGDAAQVSALVLTRQLRRANLHVELDLSGAAFARQFKRADRTGGRLAVIIGEQEAQAGVVKLKWLHQAPLLRGSGLAMGEEWTVAAVDASGTVARLLSGEPRSRSQAEPTPV</sequence>
<evidence type="ECO:0000256" key="3">
    <source>
        <dbReference type="ARBA" id="ARBA00022598"/>
    </source>
</evidence>
<dbReference type="GO" id="GO:0004821">
    <property type="term" value="F:histidine-tRNA ligase activity"/>
    <property type="evidence" value="ECO:0007669"/>
    <property type="project" value="UniProtKB-UniRule"/>
</dbReference>
<dbReference type="GO" id="GO:0006427">
    <property type="term" value="P:histidyl-tRNA aminoacylation"/>
    <property type="evidence" value="ECO:0007669"/>
    <property type="project" value="UniProtKB-UniRule"/>
</dbReference>
<dbReference type="InterPro" id="IPR015807">
    <property type="entry name" value="His-tRNA-ligase"/>
</dbReference>
<name>A0A6B1F3I5_9SYNE</name>
<dbReference type="InterPro" id="IPR033656">
    <property type="entry name" value="HisRS_anticodon"/>
</dbReference>
<dbReference type="CDD" id="cd00859">
    <property type="entry name" value="HisRS_anticodon"/>
    <property type="match status" value="1"/>
</dbReference>
<evidence type="ECO:0000256" key="1">
    <source>
        <dbReference type="ARBA" id="ARBA00008226"/>
    </source>
</evidence>
<dbReference type="PROSITE" id="PS50862">
    <property type="entry name" value="AA_TRNA_LIGASE_II"/>
    <property type="match status" value="1"/>
</dbReference>
<comment type="subunit">
    <text evidence="9">Homodimer.</text>
</comment>
<dbReference type="InterPro" id="IPR006195">
    <property type="entry name" value="aa-tRNA-synth_II"/>
</dbReference>
<keyword evidence="5 9" id="KW-0067">ATP-binding</keyword>
<dbReference type="Gene3D" id="3.40.50.800">
    <property type="entry name" value="Anticodon-binding domain"/>
    <property type="match status" value="1"/>
</dbReference>
<dbReference type="Gene3D" id="3.30.930.10">
    <property type="entry name" value="Bira Bifunctional Protein, Domain 2"/>
    <property type="match status" value="1"/>
</dbReference>
<keyword evidence="6 9" id="KW-0648">Protein biosynthesis</keyword>
<dbReference type="PANTHER" id="PTHR43707">
    <property type="entry name" value="HISTIDYL-TRNA SYNTHETASE"/>
    <property type="match status" value="1"/>
</dbReference>
<dbReference type="PANTHER" id="PTHR43707:SF1">
    <property type="entry name" value="HISTIDINE--TRNA LIGASE, MITOCHONDRIAL-RELATED"/>
    <property type="match status" value="1"/>
</dbReference>
<feature type="binding site" evidence="10">
    <location>
        <position position="112"/>
    </location>
    <ligand>
        <name>L-histidine</name>
        <dbReference type="ChEBI" id="CHEBI:57595"/>
    </ligand>
</feature>
<evidence type="ECO:0000256" key="8">
    <source>
        <dbReference type="ARBA" id="ARBA00047639"/>
    </source>
</evidence>
<dbReference type="InterPro" id="IPR004154">
    <property type="entry name" value="Anticodon-bd"/>
</dbReference>
<gene>
    <name evidence="9" type="primary">hisS</name>
    <name evidence="12" type="ORF">F4162_02530</name>
</gene>
<keyword evidence="7 9" id="KW-0030">Aminoacyl-tRNA synthetase</keyword>
<feature type="binding site" evidence="10">
    <location>
        <begin position="82"/>
        <end position="84"/>
    </location>
    <ligand>
        <name>L-histidine</name>
        <dbReference type="ChEBI" id="CHEBI:57595"/>
    </ligand>
</feature>
<dbReference type="NCBIfam" id="TIGR00442">
    <property type="entry name" value="hisS"/>
    <property type="match status" value="1"/>
</dbReference>
<evidence type="ECO:0000256" key="2">
    <source>
        <dbReference type="ARBA" id="ARBA00022490"/>
    </source>
</evidence>
<feature type="binding site" evidence="10">
    <location>
        <position position="126"/>
    </location>
    <ligand>
        <name>L-histidine</name>
        <dbReference type="ChEBI" id="CHEBI:57595"/>
    </ligand>
</feature>
<evidence type="ECO:0000256" key="10">
    <source>
        <dbReference type="PIRSR" id="PIRSR001549-1"/>
    </source>
</evidence>
<dbReference type="SUPFAM" id="SSF52954">
    <property type="entry name" value="Class II aaRS ABD-related"/>
    <property type="match status" value="1"/>
</dbReference>
<feature type="domain" description="Aminoacyl-transfer RNA synthetases class-II family profile" evidence="11">
    <location>
        <begin position="1"/>
        <end position="322"/>
    </location>
</feature>
<evidence type="ECO:0000256" key="4">
    <source>
        <dbReference type="ARBA" id="ARBA00022741"/>
    </source>
</evidence>
<comment type="subcellular location">
    <subcellularLocation>
        <location evidence="9">Cytoplasm</location>
    </subcellularLocation>
</comment>
<evidence type="ECO:0000259" key="11">
    <source>
        <dbReference type="PROSITE" id="PS50862"/>
    </source>
</evidence>
<comment type="caution">
    <text evidence="12">The sequence shown here is derived from an EMBL/GenBank/DDBJ whole genome shotgun (WGS) entry which is preliminary data.</text>
</comment>
<feature type="binding site" evidence="10">
    <location>
        <position position="257"/>
    </location>
    <ligand>
        <name>L-histidine</name>
        <dbReference type="ChEBI" id="CHEBI:57595"/>
    </ligand>
</feature>
<dbReference type="InterPro" id="IPR041715">
    <property type="entry name" value="HisRS-like_core"/>
</dbReference>